<evidence type="ECO:0000313" key="4">
    <source>
        <dbReference type="EMBL" id="BAN04040.1"/>
    </source>
</evidence>
<dbReference type="SUPFAM" id="SSF49503">
    <property type="entry name" value="Cupredoxins"/>
    <property type="match status" value="1"/>
</dbReference>
<feature type="signal peptide" evidence="2">
    <location>
        <begin position="1"/>
        <end position="24"/>
    </location>
</feature>
<dbReference type="EMBL" id="AP012057">
    <property type="protein sequence ID" value="BAN04040.1"/>
    <property type="molecule type" value="Genomic_DNA"/>
</dbReference>
<gene>
    <name evidence="4" type="ORF">YM304_37260</name>
</gene>
<dbReference type="Gene3D" id="2.60.40.420">
    <property type="entry name" value="Cupredoxins - blue copper proteins"/>
    <property type="match status" value="1"/>
</dbReference>
<dbReference type="InterPro" id="IPR052721">
    <property type="entry name" value="ET_Amicyanin"/>
</dbReference>
<evidence type="ECO:0000313" key="5">
    <source>
        <dbReference type="Proteomes" id="UP000011863"/>
    </source>
</evidence>
<dbReference type="Pfam" id="PF13473">
    <property type="entry name" value="Cupredoxin_1"/>
    <property type="match status" value="1"/>
</dbReference>
<feature type="chain" id="PRO_5025393234" evidence="2">
    <location>
        <begin position="25"/>
        <end position="156"/>
    </location>
</feature>
<keyword evidence="5" id="KW-1185">Reference proteome</keyword>
<dbReference type="OrthoDB" id="574459at2"/>
<dbReference type="KEGG" id="aym:YM304_37260"/>
<dbReference type="Proteomes" id="UP000011863">
    <property type="component" value="Chromosome"/>
</dbReference>
<dbReference type="AlphaFoldDB" id="A0A6C7ECD9"/>
<accession>A0A6C7ECD9</accession>
<dbReference type="PANTHER" id="PTHR36507:SF1">
    <property type="entry name" value="BLL1555 PROTEIN"/>
    <property type="match status" value="1"/>
</dbReference>
<feature type="domain" description="EfeO-type cupredoxin-like" evidence="3">
    <location>
        <begin position="92"/>
        <end position="155"/>
    </location>
</feature>
<keyword evidence="2" id="KW-0732">Signal</keyword>
<dbReference type="InterPro" id="IPR008972">
    <property type="entry name" value="Cupredoxin"/>
</dbReference>
<evidence type="ECO:0000259" key="3">
    <source>
        <dbReference type="Pfam" id="PF13473"/>
    </source>
</evidence>
<evidence type="ECO:0000256" key="2">
    <source>
        <dbReference type="SAM" id="SignalP"/>
    </source>
</evidence>
<proteinExistence type="predicted"/>
<evidence type="ECO:0000256" key="1">
    <source>
        <dbReference type="SAM" id="MobiDB-lite"/>
    </source>
</evidence>
<sequence length="156" mass="14937">MALRTTPTIAVCLAAGLAAGIALARPADGDEPQAAAPATTSLNADASADTVTDPYGGLADAVDGTGAGAPPASGPAASITIEGFAFSGPPVVAAGSTIEVTNLDGAPHTLTADDGSFDTGDLAQNDVGVIAAPATPGTYSFVCAIHPSMTGSITVE</sequence>
<reference evidence="4 5" key="1">
    <citation type="journal article" date="2013" name="Int. J. Syst. Evol. Microbiol.">
        <title>Ilumatobacter nonamiense sp. nov. and Ilumatobacter coccineum sp. nov., isolated from seashore sand.</title>
        <authorList>
            <person name="Matsumoto A."/>
            <person name="Kasai H."/>
            <person name="Matsuo Y."/>
            <person name="Shizuri Y."/>
            <person name="Ichikawa N."/>
            <person name="Fujita N."/>
            <person name="Omura S."/>
            <person name="Takahashi Y."/>
        </authorList>
    </citation>
    <scope>NUCLEOTIDE SEQUENCE [LARGE SCALE GENOMIC DNA]</scope>
    <source>
        <strain evidence="5">NBRC 103263 / KCTC 29153 / YM16-304</strain>
    </source>
</reference>
<name>A0A6C7ECD9_ILUCY</name>
<organism evidence="4 5">
    <name type="scientific">Ilumatobacter coccineus (strain NBRC 103263 / KCTC 29153 / YM16-304)</name>
    <dbReference type="NCBI Taxonomy" id="1313172"/>
    <lineage>
        <taxon>Bacteria</taxon>
        <taxon>Bacillati</taxon>
        <taxon>Actinomycetota</taxon>
        <taxon>Acidimicrobiia</taxon>
        <taxon>Acidimicrobiales</taxon>
        <taxon>Ilumatobacteraceae</taxon>
        <taxon>Ilumatobacter</taxon>
    </lineage>
</organism>
<dbReference type="PANTHER" id="PTHR36507">
    <property type="entry name" value="BLL1555 PROTEIN"/>
    <property type="match status" value="1"/>
</dbReference>
<dbReference type="InterPro" id="IPR028096">
    <property type="entry name" value="EfeO_Cupredoxin"/>
</dbReference>
<protein>
    <submittedName>
        <fullName evidence="4">Putative blue copper protein</fullName>
    </submittedName>
</protein>
<feature type="region of interest" description="Disordered" evidence="1">
    <location>
        <begin position="55"/>
        <end position="74"/>
    </location>
</feature>
<feature type="region of interest" description="Disordered" evidence="1">
    <location>
        <begin position="28"/>
        <end position="49"/>
    </location>
</feature>
<dbReference type="RefSeq" id="WP_015443287.1">
    <property type="nucleotide sequence ID" value="NC_020520.1"/>
</dbReference>